<keyword evidence="4" id="KW-0804">Transcription</keyword>
<evidence type="ECO:0000256" key="5">
    <source>
        <dbReference type="ARBA" id="ARBA00023242"/>
    </source>
</evidence>
<evidence type="ECO:0000256" key="1">
    <source>
        <dbReference type="ARBA" id="ARBA00022843"/>
    </source>
</evidence>
<evidence type="ECO:0000256" key="4">
    <source>
        <dbReference type="ARBA" id="ARBA00023163"/>
    </source>
</evidence>
<evidence type="ECO:0000259" key="9">
    <source>
        <dbReference type="PROSITE" id="PS50217"/>
    </source>
</evidence>
<sequence>MSAPIIITVPNSYLAMDDMESKVVVDVAPNPPSRKRRLDHLTWEEKMQRKKLKNRVAAQTSRDRKKAKMDEMEARIKQCMEMNERLVSEVETLKAMNERLLSENATLRSEAAARNVAGAPRPAESQPQQKEGHPTAIRAARLLLAMCLLSQTSSHTSTPKSILTPYTNLPSHFSKNLIQTLQQRLKISKSGTIETALKELKWWGPQQSNWNPVKVES</sequence>
<reference evidence="10" key="1">
    <citation type="submission" date="2022-03" db="EMBL/GenBank/DDBJ databases">
        <authorList>
            <person name="Tunstrom K."/>
        </authorList>
    </citation>
    <scope>NUCLEOTIDE SEQUENCE</scope>
</reference>
<dbReference type="AlphaFoldDB" id="A0AAU9TM38"/>
<gene>
    <name evidence="10" type="ORF">EEDITHA_LOCUS3139</name>
</gene>
<keyword evidence="7" id="KW-0175">Coiled coil</keyword>
<dbReference type="PROSITE" id="PS00036">
    <property type="entry name" value="BZIP_BASIC"/>
    <property type="match status" value="1"/>
</dbReference>
<keyword evidence="2" id="KW-0805">Transcription regulation</keyword>
<feature type="domain" description="BZIP" evidence="9">
    <location>
        <begin position="44"/>
        <end position="107"/>
    </location>
</feature>
<evidence type="ECO:0000256" key="3">
    <source>
        <dbReference type="ARBA" id="ARBA00023125"/>
    </source>
</evidence>
<keyword evidence="11" id="KW-1185">Reference proteome</keyword>
<dbReference type="Gene3D" id="1.20.5.170">
    <property type="match status" value="1"/>
</dbReference>
<dbReference type="InterPro" id="IPR046347">
    <property type="entry name" value="bZIP_sf"/>
</dbReference>
<proteinExistence type="predicted"/>
<dbReference type="SMART" id="SM00338">
    <property type="entry name" value="BRLZ"/>
    <property type="match status" value="1"/>
</dbReference>
<feature type="coiled-coil region" evidence="7">
    <location>
        <begin position="55"/>
        <end position="110"/>
    </location>
</feature>
<feature type="region of interest" description="Disordered" evidence="8">
    <location>
        <begin position="112"/>
        <end position="132"/>
    </location>
</feature>
<dbReference type="SUPFAM" id="SSF57959">
    <property type="entry name" value="Leucine zipper domain"/>
    <property type="match status" value="1"/>
</dbReference>
<name>A0AAU9TM38_EUPED</name>
<accession>A0AAU9TM38</accession>
<dbReference type="PANTHER" id="PTHR46542:SF1">
    <property type="entry name" value="X-BOX BINDING PROTEIN 1"/>
    <property type="match status" value="1"/>
</dbReference>
<dbReference type="PANTHER" id="PTHR46542">
    <property type="entry name" value="X-BOX BINDING PROTEIN 1"/>
    <property type="match status" value="1"/>
</dbReference>
<comment type="caution">
    <text evidence="10">The sequence shown here is derived from an EMBL/GenBank/DDBJ whole genome shotgun (WGS) entry which is preliminary data.</text>
</comment>
<evidence type="ECO:0000313" key="11">
    <source>
        <dbReference type="Proteomes" id="UP001153954"/>
    </source>
</evidence>
<dbReference type="EMBL" id="CAKOGL010000005">
    <property type="protein sequence ID" value="CAH2086811.1"/>
    <property type="molecule type" value="Genomic_DNA"/>
</dbReference>
<organism evidence="10 11">
    <name type="scientific">Euphydryas editha</name>
    <name type="common">Edith's checkerspot</name>
    <dbReference type="NCBI Taxonomy" id="104508"/>
    <lineage>
        <taxon>Eukaryota</taxon>
        <taxon>Metazoa</taxon>
        <taxon>Ecdysozoa</taxon>
        <taxon>Arthropoda</taxon>
        <taxon>Hexapoda</taxon>
        <taxon>Insecta</taxon>
        <taxon>Pterygota</taxon>
        <taxon>Neoptera</taxon>
        <taxon>Endopterygota</taxon>
        <taxon>Lepidoptera</taxon>
        <taxon>Glossata</taxon>
        <taxon>Ditrysia</taxon>
        <taxon>Papilionoidea</taxon>
        <taxon>Nymphalidae</taxon>
        <taxon>Nymphalinae</taxon>
        <taxon>Euphydryas</taxon>
    </lineage>
</organism>
<keyword evidence="3" id="KW-0238">DNA-binding</keyword>
<evidence type="ECO:0000256" key="2">
    <source>
        <dbReference type="ARBA" id="ARBA00023015"/>
    </source>
</evidence>
<protein>
    <recommendedName>
        <fullName evidence="6">X-box-binding protein 1</fullName>
    </recommendedName>
</protein>
<dbReference type="CDD" id="cd14691">
    <property type="entry name" value="bZIP_XBP1"/>
    <property type="match status" value="1"/>
</dbReference>
<evidence type="ECO:0000313" key="10">
    <source>
        <dbReference type="EMBL" id="CAH2086811.1"/>
    </source>
</evidence>
<dbReference type="InterPro" id="IPR004827">
    <property type="entry name" value="bZIP"/>
</dbReference>
<keyword evidence="5" id="KW-0539">Nucleus</keyword>
<evidence type="ECO:0000256" key="6">
    <source>
        <dbReference type="ARBA" id="ARBA00040165"/>
    </source>
</evidence>
<dbReference type="GO" id="GO:0000977">
    <property type="term" value="F:RNA polymerase II transcription regulatory region sequence-specific DNA binding"/>
    <property type="evidence" value="ECO:0007669"/>
    <property type="project" value="TreeGrafter"/>
</dbReference>
<evidence type="ECO:0000256" key="7">
    <source>
        <dbReference type="SAM" id="Coils"/>
    </source>
</evidence>
<dbReference type="GO" id="GO:0005634">
    <property type="term" value="C:nucleus"/>
    <property type="evidence" value="ECO:0007669"/>
    <property type="project" value="UniProtKB-ARBA"/>
</dbReference>
<evidence type="ECO:0000256" key="8">
    <source>
        <dbReference type="SAM" id="MobiDB-lite"/>
    </source>
</evidence>
<dbReference type="PROSITE" id="PS50217">
    <property type="entry name" value="BZIP"/>
    <property type="match status" value="1"/>
</dbReference>
<dbReference type="GO" id="GO:0000981">
    <property type="term" value="F:DNA-binding transcription factor activity, RNA polymerase II-specific"/>
    <property type="evidence" value="ECO:0007669"/>
    <property type="project" value="TreeGrafter"/>
</dbReference>
<dbReference type="Pfam" id="PF00170">
    <property type="entry name" value="bZIP_1"/>
    <property type="match status" value="1"/>
</dbReference>
<dbReference type="InterPro" id="IPR052470">
    <property type="entry name" value="ER_Stress-Reg_TF"/>
</dbReference>
<keyword evidence="1" id="KW-0832">Ubl conjugation</keyword>
<dbReference type="Proteomes" id="UP001153954">
    <property type="component" value="Unassembled WGS sequence"/>
</dbReference>